<feature type="region of interest" description="Disordered" evidence="2">
    <location>
        <begin position="969"/>
        <end position="1075"/>
    </location>
</feature>
<dbReference type="OrthoDB" id="194358at2759"/>
<dbReference type="InterPro" id="IPR056884">
    <property type="entry name" value="NPHP3-like_N"/>
</dbReference>
<dbReference type="SUPFAM" id="SSF48403">
    <property type="entry name" value="Ankyrin repeat"/>
    <property type="match status" value="1"/>
</dbReference>
<evidence type="ECO:0000256" key="2">
    <source>
        <dbReference type="SAM" id="MobiDB-lite"/>
    </source>
</evidence>
<keyword evidence="6" id="KW-1185">Reference proteome</keyword>
<dbReference type="Gene3D" id="1.25.40.20">
    <property type="entry name" value="Ankyrin repeat-containing domain"/>
    <property type="match status" value="1"/>
</dbReference>
<protein>
    <submittedName>
        <fullName evidence="5">Vegetative incompatibility protein HET-E-1</fullName>
    </submittedName>
</protein>
<dbReference type="InterPro" id="IPR010730">
    <property type="entry name" value="HET"/>
</dbReference>
<dbReference type="InterPro" id="IPR027417">
    <property type="entry name" value="P-loop_NTPase"/>
</dbReference>
<dbReference type="Proteomes" id="UP000038010">
    <property type="component" value="Unassembled WGS sequence"/>
</dbReference>
<evidence type="ECO:0000259" key="4">
    <source>
        <dbReference type="Pfam" id="PF24883"/>
    </source>
</evidence>
<gene>
    <name evidence="5" type="ORF">AB675_10702</name>
</gene>
<dbReference type="AlphaFoldDB" id="A0A0N0NMZ7"/>
<proteinExistence type="predicted"/>
<dbReference type="PANTHER" id="PTHR10622">
    <property type="entry name" value="HET DOMAIN-CONTAINING PROTEIN"/>
    <property type="match status" value="1"/>
</dbReference>
<evidence type="ECO:0000313" key="5">
    <source>
        <dbReference type="EMBL" id="KPI40928.1"/>
    </source>
</evidence>
<dbReference type="EMBL" id="LFJN01000011">
    <property type="protein sequence ID" value="KPI40928.1"/>
    <property type="molecule type" value="Genomic_DNA"/>
</dbReference>
<keyword evidence="1" id="KW-0677">Repeat</keyword>
<evidence type="ECO:0000256" key="1">
    <source>
        <dbReference type="ARBA" id="ARBA00022737"/>
    </source>
</evidence>
<feature type="domain" description="Nephrocystin 3-like N-terminal" evidence="4">
    <location>
        <begin position="312"/>
        <end position="492"/>
    </location>
</feature>
<organism evidence="5 6">
    <name type="scientific">Cyphellophora attinorum</name>
    <dbReference type="NCBI Taxonomy" id="1664694"/>
    <lineage>
        <taxon>Eukaryota</taxon>
        <taxon>Fungi</taxon>
        <taxon>Dikarya</taxon>
        <taxon>Ascomycota</taxon>
        <taxon>Pezizomycotina</taxon>
        <taxon>Eurotiomycetes</taxon>
        <taxon>Chaetothyriomycetidae</taxon>
        <taxon>Chaetothyriales</taxon>
        <taxon>Cyphellophoraceae</taxon>
        <taxon>Cyphellophora</taxon>
    </lineage>
</organism>
<evidence type="ECO:0000313" key="6">
    <source>
        <dbReference type="Proteomes" id="UP000038010"/>
    </source>
</evidence>
<dbReference type="Gene3D" id="3.40.50.300">
    <property type="entry name" value="P-loop containing nucleotide triphosphate hydrolases"/>
    <property type="match status" value="1"/>
</dbReference>
<dbReference type="Pfam" id="PF06985">
    <property type="entry name" value="HET"/>
    <property type="match status" value="1"/>
</dbReference>
<dbReference type="VEuPathDB" id="FungiDB:AB675_10702"/>
<name>A0A0N0NMZ7_9EURO</name>
<accession>A0A0N0NMZ7</accession>
<dbReference type="Pfam" id="PF24883">
    <property type="entry name" value="NPHP3_N"/>
    <property type="match status" value="1"/>
</dbReference>
<dbReference type="SUPFAM" id="SSF52540">
    <property type="entry name" value="P-loop containing nucleoside triphosphate hydrolases"/>
    <property type="match status" value="1"/>
</dbReference>
<sequence length="1109" mass="124890">MRLLKQSADGSFHLTSFDSNACPPYAILSHTWGKDDSEVTFEDIEDGAGREKAGYEKLRFCAEQARKDGLDHFWVDTCCIKKSDLAELSEAITSMFRWYRRSANCYVLLTDVTHDTTLSPGDGTPVWREQFHSSAHHTRGWTLQEILAPHTVHFFSKEGKVLGERRDLAGAIEEATTIPVRALTGEPLTKFSVAERMRWSEGRNTTKAEDRAYCLLGLFGISLVPNYGEGIRSALRRLSSELDQKFREEVRDAGKTLIQVVQKDPRDRSHALSVEERNAQWEKNRRRRGLLDLLRPENLNARQQNVRDAQHDTCKWFLEHPAVVKWNQQEEVGDHRGFLWLRGNPGTGKSTIMKFAHQHYLGARPNGEVVISFFFNARGAMNEKTTHGMWMSLLYQLLEAAPDQRDLVFELSDTDDFKEASDSGRVGLTIPKLLKVFRQSVLSLGQRPLRCFIDALDECDAIQVQEMLEEMKSLSQIAIDADVDVRICFASRHYPNVIFEYGQRLILEREPGHREDLDSYVESHLRRFNSVSAKVVQRISTQILDKANGSFLWTVLVVATLQKELSAGNIRTVEKKLAEIPLELSELFRRILLRDIQNLEDTCFAFQCVQYARRPLHLVEYYYAVSTGSGPPDELDEAIVHDPDEATQHAMELYVTHTSRGLLEVTSTILSVVQFIHETIRHWFQGGALCDFFPELGSDLAAYSHDRIARCCSSYMHHARKYHRTISVPDLLQMFPFLTYATAYSLQHAEKASQCLPQAEFLEHFDVEFWVLSWRLKDHSASADYYSRKADLLYVLASENCPNLIRTLCSEGVRIGVEGELYRFPLFAAIVRSNDEAVNALLQFETGANLPLTAQERQALDQNGADRHYPTPLLWAVKQNHEKAALAMLKAVDIDRILTTCDGDGLNALDHAVAGGLAEATKELLALGLTPGTAAPVTNDSPWSYASESSHNSSTSDVVSDAIDAISQEGSQTSEELTFYTPPVSPLQDNEPRPDEDPEFNDPFGSEPLFHRTGKPMDSQGPLEFSNAGLPEEIPPDRPIGAGPRDKVRKNDRQKKRWGKSGSRTSTSDGIVEVGDVGDSIPEIVLDDLLASHPLDIDSESMPVSEPER</sequence>
<dbReference type="GeneID" id="28731372"/>
<feature type="domain" description="Heterokaryon incompatibility" evidence="3">
    <location>
        <begin position="25"/>
        <end position="116"/>
    </location>
</feature>
<dbReference type="RefSeq" id="XP_018000891.1">
    <property type="nucleotide sequence ID" value="XM_018139492.1"/>
</dbReference>
<comment type="caution">
    <text evidence="5">The sequence shown here is derived from an EMBL/GenBank/DDBJ whole genome shotgun (WGS) entry which is preliminary data.</text>
</comment>
<dbReference type="InterPro" id="IPR036770">
    <property type="entry name" value="Ankyrin_rpt-contain_sf"/>
</dbReference>
<evidence type="ECO:0000259" key="3">
    <source>
        <dbReference type="Pfam" id="PF06985"/>
    </source>
</evidence>
<reference evidence="5 6" key="1">
    <citation type="submission" date="2015-06" db="EMBL/GenBank/DDBJ databases">
        <title>Draft genome of the ant-associated black yeast Phialophora attae CBS 131958.</title>
        <authorList>
            <person name="Moreno L.F."/>
            <person name="Stielow B.J."/>
            <person name="de Hoog S."/>
            <person name="Vicente V.A."/>
            <person name="Weiss V.A."/>
            <person name="de Vries M."/>
            <person name="Cruz L.M."/>
            <person name="Souza E.M."/>
        </authorList>
    </citation>
    <scope>NUCLEOTIDE SEQUENCE [LARGE SCALE GENOMIC DNA]</scope>
    <source>
        <strain evidence="5 6">CBS 131958</strain>
    </source>
</reference>
<dbReference type="STRING" id="1664694.A0A0N0NMZ7"/>
<dbReference type="PANTHER" id="PTHR10622:SF10">
    <property type="entry name" value="HET DOMAIN-CONTAINING PROTEIN"/>
    <property type="match status" value="1"/>
</dbReference>